<dbReference type="GO" id="GO:0043856">
    <property type="term" value="F:anti-sigma factor antagonist activity"/>
    <property type="evidence" value="ECO:0007669"/>
    <property type="project" value="InterPro"/>
</dbReference>
<sequence>MALTSKITDTTQIITVHSDRIDAAMAIQFKEDMRNEAEGGAPRVVLDLTGVEFIDSSGLGAIVASMKQLGSDRRLDLAGLHPFVEKVFRLTRMDTVFNLYPTLDDALAPPAE</sequence>
<dbReference type="NCBIfam" id="TIGR00377">
    <property type="entry name" value="ant_ant_sig"/>
    <property type="match status" value="1"/>
</dbReference>
<comment type="similarity">
    <text evidence="1 2">Belongs to the anti-sigma-factor antagonist family.</text>
</comment>
<dbReference type="Gene3D" id="3.30.750.24">
    <property type="entry name" value="STAS domain"/>
    <property type="match status" value="1"/>
</dbReference>
<dbReference type="RefSeq" id="WP_058272554.1">
    <property type="nucleotide sequence ID" value="NZ_CYPS01000022.1"/>
</dbReference>
<reference evidence="5" key="1">
    <citation type="submission" date="2015-09" db="EMBL/GenBank/DDBJ databases">
        <authorList>
            <person name="Rodrigo-Torres L."/>
            <person name="Arahal D.R."/>
        </authorList>
    </citation>
    <scope>NUCLEOTIDE SEQUENCE [LARGE SCALE GENOMIC DNA]</scope>
    <source>
        <strain evidence="5">CECT 4293</strain>
    </source>
</reference>
<dbReference type="PANTHER" id="PTHR33495:SF2">
    <property type="entry name" value="ANTI-SIGMA FACTOR ANTAGONIST TM_1081-RELATED"/>
    <property type="match status" value="1"/>
</dbReference>
<keyword evidence="5" id="KW-1185">Reference proteome</keyword>
<dbReference type="Pfam" id="PF01740">
    <property type="entry name" value="STAS"/>
    <property type="match status" value="1"/>
</dbReference>
<evidence type="ECO:0000313" key="4">
    <source>
        <dbReference type="EMBL" id="CUH42484.1"/>
    </source>
</evidence>
<dbReference type="InterPro" id="IPR036513">
    <property type="entry name" value="STAS_dom_sf"/>
</dbReference>
<proteinExistence type="inferred from homology"/>
<dbReference type="InterPro" id="IPR003658">
    <property type="entry name" value="Anti-sigma_ant"/>
</dbReference>
<protein>
    <recommendedName>
        <fullName evidence="2">Anti-sigma factor antagonist</fullName>
    </recommendedName>
</protein>
<feature type="domain" description="STAS" evidence="3">
    <location>
        <begin position="21"/>
        <end position="110"/>
    </location>
</feature>
<organism evidence="4 5">
    <name type="scientific">Ruegeria atlantica</name>
    <dbReference type="NCBI Taxonomy" id="81569"/>
    <lineage>
        <taxon>Bacteria</taxon>
        <taxon>Pseudomonadati</taxon>
        <taxon>Pseudomonadota</taxon>
        <taxon>Alphaproteobacteria</taxon>
        <taxon>Rhodobacterales</taxon>
        <taxon>Roseobacteraceae</taxon>
        <taxon>Ruegeria</taxon>
    </lineage>
</organism>
<accession>A0A0N7LNI1</accession>
<evidence type="ECO:0000259" key="3">
    <source>
        <dbReference type="PROSITE" id="PS50801"/>
    </source>
</evidence>
<evidence type="ECO:0000256" key="1">
    <source>
        <dbReference type="ARBA" id="ARBA00009013"/>
    </source>
</evidence>
<dbReference type="PROSITE" id="PS50801">
    <property type="entry name" value="STAS"/>
    <property type="match status" value="1"/>
</dbReference>
<dbReference type="PANTHER" id="PTHR33495">
    <property type="entry name" value="ANTI-SIGMA FACTOR ANTAGONIST TM_1081-RELATED-RELATED"/>
    <property type="match status" value="1"/>
</dbReference>
<dbReference type="AlphaFoldDB" id="A0A0N7LNI1"/>
<dbReference type="CDD" id="cd07043">
    <property type="entry name" value="STAS_anti-anti-sigma_factors"/>
    <property type="match status" value="1"/>
</dbReference>
<evidence type="ECO:0000256" key="2">
    <source>
        <dbReference type="RuleBase" id="RU003749"/>
    </source>
</evidence>
<evidence type="ECO:0000313" key="5">
    <source>
        <dbReference type="Proteomes" id="UP000050786"/>
    </source>
</evidence>
<dbReference type="InterPro" id="IPR002645">
    <property type="entry name" value="STAS_dom"/>
</dbReference>
<dbReference type="SUPFAM" id="SSF52091">
    <property type="entry name" value="SpoIIaa-like"/>
    <property type="match status" value="1"/>
</dbReference>
<gene>
    <name evidence="4" type="ORF">RUM4293_01372</name>
</gene>
<dbReference type="Proteomes" id="UP000050786">
    <property type="component" value="Unassembled WGS sequence"/>
</dbReference>
<dbReference type="EMBL" id="CYPS01000022">
    <property type="protein sequence ID" value="CUH42484.1"/>
    <property type="molecule type" value="Genomic_DNA"/>
</dbReference>
<name>A0A0N7LNI1_9RHOB</name>